<proteinExistence type="predicted"/>
<keyword evidence="1" id="KW-0812">Transmembrane</keyword>
<dbReference type="AlphaFoldDB" id="A0A1R4JMW4"/>
<dbReference type="OrthoDB" id="5193039at2"/>
<organism evidence="2 3">
    <name type="scientific">Luteococcus japonicus LSP_Lj1</name>
    <dbReference type="NCBI Taxonomy" id="1255658"/>
    <lineage>
        <taxon>Bacteria</taxon>
        <taxon>Bacillati</taxon>
        <taxon>Actinomycetota</taxon>
        <taxon>Actinomycetes</taxon>
        <taxon>Propionibacteriales</taxon>
        <taxon>Propionibacteriaceae</taxon>
        <taxon>Luteococcus</taxon>
    </lineage>
</organism>
<evidence type="ECO:0000313" key="2">
    <source>
        <dbReference type="EMBL" id="SJN33145.1"/>
    </source>
</evidence>
<sequence length="64" mass="7006">MVALSYVLSGMIFYGGLGWLGARYLHHGWMLPAGLLVGLGASMYLIIKRYGKSDVNMNSRGVDQ</sequence>
<name>A0A1R4JMW4_9ACTN</name>
<feature type="transmembrane region" description="Helical" evidence="1">
    <location>
        <begin position="6"/>
        <end position="22"/>
    </location>
</feature>
<keyword evidence="1" id="KW-0472">Membrane</keyword>
<feature type="transmembrane region" description="Helical" evidence="1">
    <location>
        <begin position="29"/>
        <end position="47"/>
    </location>
</feature>
<keyword evidence="3" id="KW-1185">Reference proteome</keyword>
<evidence type="ECO:0000256" key="1">
    <source>
        <dbReference type="SAM" id="Phobius"/>
    </source>
</evidence>
<accession>A0A1R4JMW4</accession>
<reference evidence="2 3" key="1">
    <citation type="submission" date="2017-02" db="EMBL/GenBank/DDBJ databases">
        <authorList>
            <person name="Peterson S.W."/>
        </authorList>
    </citation>
    <scope>NUCLEOTIDE SEQUENCE [LARGE SCALE GENOMIC DNA]</scope>
    <source>
        <strain evidence="2 3">LSP_Lj1</strain>
    </source>
</reference>
<gene>
    <name evidence="2" type="ORF">FM114_08445</name>
</gene>
<evidence type="ECO:0000313" key="3">
    <source>
        <dbReference type="Proteomes" id="UP000188342"/>
    </source>
</evidence>
<dbReference type="STRING" id="1255658.FM114_08445"/>
<dbReference type="Proteomes" id="UP000188342">
    <property type="component" value="Unassembled WGS sequence"/>
</dbReference>
<keyword evidence="1" id="KW-1133">Transmembrane helix</keyword>
<protein>
    <submittedName>
        <fullName evidence="2">ATP synthase protein I</fullName>
    </submittedName>
</protein>
<dbReference type="EMBL" id="FUKQ01000032">
    <property type="protein sequence ID" value="SJN33145.1"/>
    <property type="molecule type" value="Genomic_DNA"/>
</dbReference>